<dbReference type="NCBIfam" id="NF045545">
    <property type="entry name" value="HAH_0734_fam"/>
    <property type="match status" value="1"/>
</dbReference>
<dbReference type="GeneID" id="72185958"/>
<gene>
    <name evidence="1" type="ORF">M0R89_12125</name>
</gene>
<name>A0A8U0HR19_9EURY</name>
<evidence type="ECO:0000313" key="1">
    <source>
        <dbReference type="EMBL" id="UPV73291.1"/>
    </source>
</evidence>
<protein>
    <submittedName>
        <fullName evidence="1">Uncharacterized protein</fullName>
    </submittedName>
</protein>
<organism evidence="1 2">
    <name type="scientific">Halorussus limi</name>
    <dbReference type="NCBI Taxonomy" id="2938695"/>
    <lineage>
        <taxon>Archaea</taxon>
        <taxon>Methanobacteriati</taxon>
        <taxon>Methanobacteriota</taxon>
        <taxon>Stenosarchaea group</taxon>
        <taxon>Halobacteria</taxon>
        <taxon>Halobacteriales</taxon>
        <taxon>Haladaptataceae</taxon>
        <taxon>Halorussus</taxon>
    </lineage>
</organism>
<dbReference type="KEGG" id="halx:M0R89_12125"/>
<sequence length="89" mass="10182">MKRLIIHGDPGIRKNAVIDYDGDEVVCFGISRQGDWHGPDEPQLWCTIGTEDEREDYQKRNFVPHWLETESVDAEAIDVIKRADDIAVS</sequence>
<dbReference type="EMBL" id="CP096659">
    <property type="protein sequence ID" value="UPV73291.1"/>
    <property type="molecule type" value="Genomic_DNA"/>
</dbReference>
<accession>A0A8U0HR19</accession>
<dbReference type="InterPro" id="IPR054623">
    <property type="entry name" value="HAH_0734-like"/>
</dbReference>
<dbReference type="RefSeq" id="WP_248649347.1">
    <property type="nucleotide sequence ID" value="NZ_CP096659.1"/>
</dbReference>
<dbReference type="AlphaFoldDB" id="A0A8U0HR19"/>
<dbReference type="Pfam" id="PF23384">
    <property type="entry name" value="DUF7098"/>
    <property type="match status" value="1"/>
</dbReference>
<dbReference type="Proteomes" id="UP000830729">
    <property type="component" value="Chromosome"/>
</dbReference>
<reference evidence="1 2" key="1">
    <citation type="submission" date="2022-04" db="EMBL/GenBank/DDBJ databases">
        <title>Diverse halophilic archaea isolated from saline environments.</title>
        <authorList>
            <person name="Cui H.-L."/>
        </authorList>
    </citation>
    <scope>NUCLEOTIDE SEQUENCE [LARGE SCALE GENOMIC DNA]</scope>
    <source>
        <strain evidence="1 2">XZYJT49</strain>
    </source>
</reference>
<proteinExistence type="predicted"/>
<keyword evidence="2" id="KW-1185">Reference proteome</keyword>
<evidence type="ECO:0000313" key="2">
    <source>
        <dbReference type="Proteomes" id="UP000830729"/>
    </source>
</evidence>